<proteinExistence type="predicted"/>
<sequence length="77" mass="7994">MSSNIQSTSFSYCEGTYSFSDPVKFGLQGITTIGLQGVTNAGLPGGVTARSEKLNVPLQISATSDDGRWIAVGVTHA</sequence>
<protein>
    <submittedName>
        <fullName evidence="1">Uncharacterized protein</fullName>
    </submittedName>
</protein>
<accession>A0A8T0HND2</accession>
<keyword evidence="2" id="KW-1185">Reference proteome</keyword>
<organism evidence="1 2">
    <name type="scientific">Ceratodon purpureus</name>
    <name type="common">Fire moss</name>
    <name type="synonym">Dicranum purpureum</name>
    <dbReference type="NCBI Taxonomy" id="3225"/>
    <lineage>
        <taxon>Eukaryota</taxon>
        <taxon>Viridiplantae</taxon>
        <taxon>Streptophyta</taxon>
        <taxon>Embryophyta</taxon>
        <taxon>Bryophyta</taxon>
        <taxon>Bryophytina</taxon>
        <taxon>Bryopsida</taxon>
        <taxon>Dicranidae</taxon>
        <taxon>Pseudoditrichales</taxon>
        <taxon>Ditrichaceae</taxon>
        <taxon>Ceratodon</taxon>
    </lineage>
</organism>
<name>A0A8T0HND2_CERPU</name>
<dbReference type="AlphaFoldDB" id="A0A8T0HND2"/>
<dbReference type="EMBL" id="CM026426">
    <property type="protein sequence ID" value="KAG0572265.1"/>
    <property type="molecule type" value="Genomic_DNA"/>
</dbReference>
<reference evidence="1" key="1">
    <citation type="submission" date="2020-06" db="EMBL/GenBank/DDBJ databases">
        <title>WGS assembly of Ceratodon purpureus strain R40.</title>
        <authorList>
            <person name="Carey S.B."/>
            <person name="Jenkins J."/>
            <person name="Shu S."/>
            <person name="Lovell J.T."/>
            <person name="Sreedasyam A."/>
            <person name="Maumus F."/>
            <person name="Tiley G.P."/>
            <person name="Fernandez-Pozo N."/>
            <person name="Barry K."/>
            <person name="Chen C."/>
            <person name="Wang M."/>
            <person name="Lipzen A."/>
            <person name="Daum C."/>
            <person name="Saski C.A."/>
            <person name="Payton A.C."/>
            <person name="Mcbreen J.C."/>
            <person name="Conrad R.E."/>
            <person name="Kollar L.M."/>
            <person name="Olsson S."/>
            <person name="Huttunen S."/>
            <person name="Landis J.B."/>
            <person name="Wickett N.J."/>
            <person name="Johnson M.G."/>
            <person name="Rensing S.A."/>
            <person name="Grimwood J."/>
            <person name="Schmutz J."/>
            <person name="Mcdaniel S.F."/>
        </authorList>
    </citation>
    <scope>NUCLEOTIDE SEQUENCE</scope>
    <source>
        <strain evidence="1">R40</strain>
    </source>
</reference>
<gene>
    <name evidence="1" type="ORF">KC19_VG080100</name>
</gene>
<dbReference type="Proteomes" id="UP000822688">
    <property type="component" value="Chromosome V"/>
</dbReference>
<evidence type="ECO:0000313" key="2">
    <source>
        <dbReference type="Proteomes" id="UP000822688"/>
    </source>
</evidence>
<comment type="caution">
    <text evidence="1">The sequence shown here is derived from an EMBL/GenBank/DDBJ whole genome shotgun (WGS) entry which is preliminary data.</text>
</comment>
<evidence type="ECO:0000313" key="1">
    <source>
        <dbReference type="EMBL" id="KAG0572265.1"/>
    </source>
</evidence>